<dbReference type="AlphaFoldDB" id="A0A0B4ID75"/>
<evidence type="ECO:0000313" key="1">
    <source>
        <dbReference type="EMBL" id="KID93154.1"/>
    </source>
</evidence>
<comment type="caution">
    <text evidence="1">The sequence shown here is derived from an EMBL/GenBank/DDBJ whole genome shotgun (WGS) entry which is preliminary data.</text>
</comment>
<reference evidence="1 2" key="1">
    <citation type="journal article" date="2014" name="Proc. Natl. Acad. Sci. U.S.A.">
        <title>Trajectory and genomic determinants of fungal-pathogen speciation and host adaptation.</title>
        <authorList>
            <person name="Hu X."/>
            <person name="Xiao G."/>
            <person name="Zheng P."/>
            <person name="Shang Y."/>
            <person name="Su Y."/>
            <person name="Zhang X."/>
            <person name="Liu X."/>
            <person name="Zhan S."/>
            <person name="St Leger R.J."/>
            <person name="Wang C."/>
        </authorList>
    </citation>
    <scope>NUCLEOTIDE SEQUENCE [LARGE SCALE GENOMIC DNA]</scope>
    <source>
        <strain evidence="1 2">ARSEF 977</strain>
    </source>
</reference>
<sequence length="133" mass="14830">MGRLDRLPTELVIKIANSAPDLVTLHHLTVASTRICEIFDQIGMEILESVMNNDNPPETQYLARLVAKVHACTPEALMASTYKGFLDRYVASIYGTCLEYSIRGTLAEFDPFVGTPLTEIGRVSAYSPYRFNL</sequence>
<organism evidence="1 2">
    <name type="scientific">Metarhizium guizhouense (strain ARSEF 977)</name>
    <dbReference type="NCBI Taxonomy" id="1276136"/>
    <lineage>
        <taxon>Eukaryota</taxon>
        <taxon>Fungi</taxon>
        <taxon>Dikarya</taxon>
        <taxon>Ascomycota</taxon>
        <taxon>Pezizomycotina</taxon>
        <taxon>Sordariomycetes</taxon>
        <taxon>Hypocreomycetidae</taxon>
        <taxon>Hypocreales</taxon>
        <taxon>Clavicipitaceae</taxon>
        <taxon>Metarhizium</taxon>
    </lineage>
</organism>
<dbReference type="HOGENOM" id="CLU_153349_0_0_1"/>
<keyword evidence="2" id="KW-1185">Reference proteome</keyword>
<dbReference type="EMBL" id="AZNH01000001">
    <property type="protein sequence ID" value="KID93154.1"/>
    <property type="molecule type" value="Genomic_DNA"/>
</dbReference>
<accession>A0A0B4ID75</accession>
<gene>
    <name evidence="1" type="ORF">MGU_00743</name>
</gene>
<dbReference type="Proteomes" id="UP000031192">
    <property type="component" value="Unassembled WGS sequence"/>
</dbReference>
<name>A0A0B4ID75_METGA</name>
<dbReference type="OrthoDB" id="4358152at2759"/>
<proteinExistence type="predicted"/>
<protein>
    <submittedName>
        <fullName evidence="1">Acetamidase</fullName>
    </submittedName>
</protein>
<evidence type="ECO:0000313" key="2">
    <source>
        <dbReference type="Proteomes" id="UP000031192"/>
    </source>
</evidence>